<dbReference type="EMBL" id="SRMD01000037">
    <property type="protein sequence ID" value="TQW16017.1"/>
    <property type="molecule type" value="Genomic_DNA"/>
</dbReference>
<evidence type="ECO:0000313" key="3">
    <source>
        <dbReference type="EMBL" id="QTD67298.1"/>
    </source>
</evidence>
<feature type="domain" description="NADPH-dependent FMN reductase-like" evidence="1">
    <location>
        <begin position="1"/>
        <end position="149"/>
    </location>
</feature>
<dbReference type="GeneID" id="48925734"/>
<dbReference type="Gene3D" id="3.40.50.360">
    <property type="match status" value="1"/>
</dbReference>
<evidence type="ECO:0000313" key="4">
    <source>
        <dbReference type="EMBL" id="TQW16017.1"/>
    </source>
</evidence>
<dbReference type="SUPFAM" id="SSF52218">
    <property type="entry name" value="Flavoproteins"/>
    <property type="match status" value="1"/>
</dbReference>
<protein>
    <submittedName>
        <fullName evidence="2">NAD(P)H-dependent oxidoreductase</fullName>
    </submittedName>
    <submittedName>
        <fullName evidence="3">NADH-dependent flavin reductase subunit 2</fullName>
        <ecNumber evidence="3">1.5.1.36</ecNumber>
    </submittedName>
</protein>
<reference evidence="2 5" key="1">
    <citation type="submission" date="2017-12" db="EMBL/GenBank/DDBJ databases">
        <title>Phylogenetic diversity of female urinary microbiome.</title>
        <authorList>
            <person name="Thomas-White K."/>
            <person name="Wolfe A.J."/>
        </authorList>
    </citation>
    <scope>NUCLEOTIDE SEQUENCE [LARGE SCALE GENOMIC DNA]</scope>
    <source>
        <strain evidence="2 5">UMB0099</strain>
    </source>
</reference>
<evidence type="ECO:0000313" key="2">
    <source>
        <dbReference type="EMBL" id="PKZ90340.1"/>
    </source>
</evidence>
<reference evidence="3" key="3">
    <citation type="submission" date="2021-03" db="EMBL/GenBank/DDBJ databases">
        <title>Whole genome sequence of Lactobacillus gasseri HL75.</title>
        <authorList>
            <person name="Kim J.-M."/>
            <person name="Chung S.H."/>
            <person name="Kim J.-S."/>
        </authorList>
    </citation>
    <scope>NUCLEOTIDE SEQUENCE</scope>
    <source>
        <strain evidence="3">HL75</strain>
    </source>
</reference>
<dbReference type="GO" id="GO:0036382">
    <property type="term" value="F:flavin reductase (NADH) activity"/>
    <property type="evidence" value="ECO:0007669"/>
    <property type="project" value="UniProtKB-EC"/>
</dbReference>
<organism evidence="3 7">
    <name type="scientific">Lactobacillus gasseri</name>
    <dbReference type="NCBI Taxonomy" id="1596"/>
    <lineage>
        <taxon>Bacteria</taxon>
        <taxon>Bacillati</taxon>
        <taxon>Bacillota</taxon>
        <taxon>Bacilli</taxon>
        <taxon>Lactobacillales</taxon>
        <taxon>Lactobacillaceae</taxon>
        <taxon>Lactobacillus</taxon>
    </lineage>
</organism>
<dbReference type="InterPro" id="IPR050712">
    <property type="entry name" value="NAD(P)H-dep_reductase"/>
</dbReference>
<dbReference type="OrthoDB" id="9812295at2"/>
<dbReference type="EMBL" id="CP071801">
    <property type="protein sequence ID" value="QTD67298.1"/>
    <property type="molecule type" value="Genomic_DNA"/>
</dbReference>
<dbReference type="Proteomes" id="UP000234740">
    <property type="component" value="Unassembled WGS sequence"/>
</dbReference>
<dbReference type="EC" id="1.5.1.36" evidence="3"/>
<dbReference type="AlphaFoldDB" id="A0A133P698"/>
<dbReference type="InterPro" id="IPR005025">
    <property type="entry name" value="FMN_Rdtase-like_dom"/>
</dbReference>
<dbReference type="Proteomes" id="UP000316012">
    <property type="component" value="Unassembled WGS sequence"/>
</dbReference>
<dbReference type="Pfam" id="PF03358">
    <property type="entry name" value="FMN_red"/>
    <property type="match status" value="1"/>
</dbReference>
<evidence type="ECO:0000259" key="1">
    <source>
        <dbReference type="Pfam" id="PF03358"/>
    </source>
</evidence>
<dbReference type="EMBL" id="PKKC01000004">
    <property type="protein sequence ID" value="PKZ90340.1"/>
    <property type="molecule type" value="Genomic_DNA"/>
</dbReference>
<dbReference type="RefSeq" id="WP_003649936.1">
    <property type="nucleotide sequence ID" value="NZ_CABHMU010000033.1"/>
</dbReference>
<accession>A0A133P698</accession>
<dbReference type="PANTHER" id="PTHR30543">
    <property type="entry name" value="CHROMATE REDUCTASE"/>
    <property type="match status" value="1"/>
</dbReference>
<dbReference type="InterPro" id="IPR029039">
    <property type="entry name" value="Flavoprotein-like_sf"/>
</dbReference>
<sequence length="184" mass="20600">MKLLAIVGTNADFSYNRFLEQFMAKRYQDQAEIEVYEIADLPRFKKEAQPDSKVEEFKNKIREADGVIFATPEYDHGIPSSLKSAMEWTGSHAQGNADVMKMKPVMVLGASYGIQGASRAQEEMREILLSPDQSANVLPGNEVLIGHAADKFDKNTGDLLDQETIHAIDLAFNNFVKFVEQAKK</sequence>
<evidence type="ECO:0000313" key="5">
    <source>
        <dbReference type="Proteomes" id="UP000234740"/>
    </source>
</evidence>
<dbReference type="STRING" id="324831.LGAS_1749"/>
<dbReference type="PANTHER" id="PTHR30543:SF21">
    <property type="entry name" value="NAD(P)H-DEPENDENT FMN REDUCTASE LOT6"/>
    <property type="match status" value="1"/>
</dbReference>
<keyword evidence="6" id="KW-1185">Reference proteome</keyword>
<dbReference type="eggNOG" id="COG0431">
    <property type="taxonomic scope" value="Bacteria"/>
</dbReference>
<keyword evidence="3" id="KW-0560">Oxidoreductase</keyword>
<dbReference type="Proteomes" id="UP000663932">
    <property type="component" value="Chromosome"/>
</dbReference>
<evidence type="ECO:0000313" key="6">
    <source>
        <dbReference type="Proteomes" id="UP000316012"/>
    </source>
</evidence>
<evidence type="ECO:0000313" key="7">
    <source>
        <dbReference type="Proteomes" id="UP000663932"/>
    </source>
</evidence>
<dbReference type="GO" id="GO:0010181">
    <property type="term" value="F:FMN binding"/>
    <property type="evidence" value="ECO:0007669"/>
    <property type="project" value="TreeGrafter"/>
</dbReference>
<dbReference type="GO" id="GO:0005829">
    <property type="term" value="C:cytosol"/>
    <property type="evidence" value="ECO:0007669"/>
    <property type="project" value="TreeGrafter"/>
</dbReference>
<proteinExistence type="predicted"/>
<reference evidence="4 6" key="2">
    <citation type="submission" date="2019-04" db="EMBL/GenBank/DDBJ databases">
        <title>Lactobacillus gasseri 7171 assembly.</title>
        <authorList>
            <person name="Joris B.R."/>
            <person name="Giguere D."/>
        </authorList>
    </citation>
    <scope>NUCLEOTIDE SEQUENCE [LARGE SCALE GENOMIC DNA]</scope>
    <source>
        <strain evidence="4 6">7171</strain>
    </source>
</reference>
<gene>
    <name evidence="3" type="primary">nfr2</name>
    <name evidence="2" type="ORF">CYJ86_08195</name>
    <name evidence="4" type="ORF">FIPPAONL_00266</name>
    <name evidence="3" type="ORF">J3E67_001752</name>
</gene>
<name>A0A133P698_LACGS</name>